<reference evidence="4" key="1">
    <citation type="submission" date="2022-10" db="EMBL/GenBank/DDBJ databases">
        <authorList>
            <person name="Yu W.X."/>
        </authorList>
    </citation>
    <scope>NUCLEOTIDE SEQUENCE</scope>
    <source>
        <strain evidence="4">AAT</strain>
    </source>
</reference>
<dbReference type="GO" id="GO:0016788">
    <property type="term" value="F:hydrolase activity, acting on ester bonds"/>
    <property type="evidence" value="ECO:0007669"/>
    <property type="project" value="UniProtKB-ARBA"/>
</dbReference>
<comment type="caution">
    <text evidence="4">The sequence shown here is derived from an EMBL/GenBank/DDBJ whole genome shotgun (WGS) entry which is preliminary data.</text>
</comment>
<keyword evidence="2" id="KW-0378">Hydrolase</keyword>
<evidence type="ECO:0000256" key="2">
    <source>
        <dbReference type="ARBA" id="ARBA00022801"/>
    </source>
</evidence>
<dbReference type="InterPro" id="IPR001087">
    <property type="entry name" value="GDSL"/>
</dbReference>
<dbReference type="CDD" id="cd01821">
    <property type="entry name" value="Rhamnogalacturan_acetylesterase_like"/>
    <property type="match status" value="2"/>
</dbReference>
<dbReference type="Pfam" id="PF13472">
    <property type="entry name" value="Lipase_GDSL_2"/>
    <property type="match status" value="1"/>
</dbReference>
<keyword evidence="5" id="KW-1185">Reference proteome</keyword>
<protein>
    <submittedName>
        <fullName evidence="4">Rhamnogalacturonan acetylesterase</fullName>
    </submittedName>
</protein>
<name>A0AAE3M3F3_9BACT</name>
<dbReference type="Pfam" id="PF00657">
    <property type="entry name" value="Lipase_GDSL"/>
    <property type="match status" value="1"/>
</dbReference>
<evidence type="ECO:0000313" key="4">
    <source>
        <dbReference type="EMBL" id="MCW3786521.1"/>
    </source>
</evidence>
<gene>
    <name evidence="4" type="ORF">OM075_08585</name>
</gene>
<dbReference type="Proteomes" id="UP001209229">
    <property type="component" value="Unassembled WGS sequence"/>
</dbReference>
<feature type="domain" description="SGNH hydrolase-type esterase" evidence="3">
    <location>
        <begin position="282"/>
        <end position="473"/>
    </location>
</feature>
<dbReference type="InterPro" id="IPR013830">
    <property type="entry name" value="SGNH_hydro"/>
</dbReference>
<sequence>MNKLALIVLTIFITTSFLSCSNKDKKDATSKPTVYTIGDSTVKNGQGDGSGGLWGWGDPIRQYFDLEKINHENHARGGTSTRTYRSLGLWEPVLAKLKKGDFVTIQFGHNDNSAINDEKRARGTIKGIGDETEEIDNMLTGEHEIVHSYGWYLKQFIHEIKDKGATPIIISSIPQNKWEDGKARSFKDTYATWARQIATAENVTFIDLNHKMSDYMEKLGPEKVMNYMFWEKDKTHPSAKGAVIAASLVVEGIKENQECALSEYLLENPVINFPVKKDVFILGDSTAAFGNDSAIGWGRMIPMYFDTTRVIVHNKARGGRSTRTFMNEGLLDSALIKMGEGDFALIQFGHNDDSNPGAPKYRGTIHGTGNETETVSLADSTTEVVHTYGWYLKLYIEKIKETGATPIVLSLTPRNMWKDGKVDRRHLNYCNWAKEVADSTGVLFLNINERIANRYQELGPDEVSKLHPKDHTHTSMEGARQNALDIAKAIRETRDCKLRGYIELPN</sequence>
<dbReference type="EMBL" id="JAPDPJ010000015">
    <property type="protein sequence ID" value="MCW3786521.1"/>
    <property type="molecule type" value="Genomic_DNA"/>
</dbReference>
<proteinExistence type="inferred from homology"/>
<dbReference type="PANTHER" id="PTHR43695:SF1">
    <property type="entry name" value="RHAMNOGALACTURONAN ACETYLESTERASE"/>
    <property type="match status" value="1"/>
</dbReference>
<dbReference type="InterPro" id="IPR037459">
    <property type="entry name" value="RhgT-like"/>
</dbReference>
<evidence type="ECO:0000313" key="5">
    <source>
        <dbReference type="Proteomes" id="UP001209229"/>
    </source>
</evidence>
<organism evidence="4 5">
    <name type="scientific">Plebeiibacterium sediminum</name>
    <dbReference type="NCBI Taxonomy" id="2992112"/>
    <lineage>
        <taxon>Bacteria</taxon>
        <taxon>Pseudomonadati</taxon>
        <taxon>Bacteroidota</taxon>
        <taxon>Bacteroidia</taxon>
        <taxon>Marinilabiliales</taxon>
        <taxon>Marinilabiliaceae</taxon>
        <taxon>Plebeiibacterium</taxon>
    </lineage>
</organism>
<dbReference type="PROSITE" id="PS51257">
    <property type="entry name" value="PROKAR_LIPOPROTEIN"/>
    <property type="match status" value="1"/>
</dbReference>
<evidence type="ECO:0000259" key="3">
    <source>
        <dbReference type="Pfam" id="PF13472"/>
    </source>
</evidence>
<dbReference type="Gene3D" id="3.40.50.1110">
    <property type="entry name" value="SGNH hydrolase"/>
    <property type="match status" value="2"/>
</dbReference>
<dbReference type="InterPro" id="IPR036514">
    <property type="entry name" value="SGNH_hydro_sf"/>
</dbReference>
<comment type="similarity">
    <text evidence="1">Belongs to the 'GDSL' lipolytic enzyme family.</text>
</comment>
<dbReference type="PANTHER" id="PTHR43695">
    <property type="entry name" value="PUTATIVE (AFU_ORTHOLOGUE AFUA_2G17250)-RELATED"/>
    <property type="match status" value="1"/>
</dbReference>
<dbReference type="RefSeq" id="WP_301190086.1">
    <property type="nucleotide sequence ID" value="NZ_JAPDPJ010000015.1"/>
</dbReference>
<dbReference type="SUPFAM" id="SSF52266">
    <property type="entry name" value="SGNH hydrolase"/>
    <property type="match status" value="2"/>
</dbReference>
<evidence type="ECO:0000256" key="1">
    <source>
        <dbReference type="ARBA" id="ARBA00008668"/>
    </source>
</evidence>
<dbReference type="AlphaFoldDB" id="A0AAE3M3F3"/>
<accession>A0AAE3M3F3</accession>